<evidence type="ECO:0000313" key="8">
    <source>
        <dbReference type="EMBL" id="MCL7050414.1"/>
    </source>
</evidence>
<dbReference type="InterPro" id="IPR035669">
    <property type="entry name" value="SGNH_plant_lipase-like"/>
</dbReference>
<dbReference type="Pfam" id="PF00657">
    <property type="entry name" value="Lipase_GDSL"/>
    <property type="match status" value="1"/>
</dbReference>
<dbReference type="Gene3D" id="3.40.50.1110">
    <property type="entry name" value="SGNH hydrolase"/>
    <property type="match status" value="1"/>
</dbReference>
<dbReference type="EMBL" id="JAJJMA010327581">
    <property type="protein sequence ID" value="MCL7050414.1"/>
    <property type="molecule type" value="Genomic_DNA"/>
</dbReference>
<organism evidence="8 9">
    <name type="scientific">Papaver nudicaule</name>
    <name type="common">Iceland poppy</name>
    <dbReference type="NCBI Taxonomy" id="74823"/>
    <lineage>
        <taxon>Eukaryota</taxon>
        <taxon>Viridiplantae</taxon>
        <taxon>Streptophyta</taxon>
        <taxon>Embryophyta</taxon>
        <taxon>Tracheophyta</taxon>
        <taxon>Spermatophyta</taxon>
        <taxon>Magnoliopsida</taxon>
        <taxon>Ranunculales</taxon>
        <taxon>Papaveraceae</taxon>
        <taxon>Papaveroideae</taxon>
        <taxon>Papaver</taxon>
    </lineage>
</organism>
<dbReference type="CDD" id="cd01837">
    <property type="entry name" value="SGNH_plant_lipase_like"/>
    <property type="match status" value="1"/>
</dbReference>
<protein>
    <recommendedName>
        <fullName evidence="10">GDSL esterase/lipase</fullName>
    </recommendedName>
</protein>
<dbReference type="GO" id="GO:0016042">
    <property type="term" value="P:lipid catabolic process"/>
    <property type="evidence" value="ECO:0007669"/>
    <property type="project" value="UniProtKB-KW"/>
</dbReference>
<evidence type="ECO:0000256" key="6">
    <source>
        <dbReference type="ARBA" id="ARBA00022963"/>
    </source>
</evidence>
<dbReference type="Proteomes" id="UP001177140">
    <property type="component" value="Unassembled WGS sequence"/>
</dbReference>
<keyword evidence="6" id="KW-0442">Lipid degradation</keyword>
<keyword evidence="5" id="KW-0378">Hydrolase</keyword>
<keyword evidence="7" id="KW-0443">Lipid metabolism</keyword>
<dbReference type="InterPro" id="IPR036514">
    <property type="entry name" value="SGNH_hydro_sf"/>
</dbReference>
<dbReference type="InterPro" id="IPR051238">
    <property type="entry name" value="GDSL_esterase/lipase"/>
</dbReference>
<name>A0AA42B439_PAPNU</name>
<dbReference type="PANTHER" id="PTHR45650:SF43">
    <property type="entry name" value="GDSL ESTERASE_LIPASE 7-LIKE"/>
    <property type="match status" value="1"/>
</dbReference>
<gene>
    <name evidence="8" type="ORF">MKW94_014875</name>
</gene>
<comment type="similarity">
    <text evidence="2">Belongs to the 'GDSL' lipolytic enzyme family.</text>
</comment>
<evidence type="ECO:0000256" key="3">
    <source>
        <dbReference type="ARBA" id="ARBA00022525"/>
    </source>
</evidence>
<keyword evidence="3" id="KW-0964">Secreted</keyword>
<comment type="caution">
    <text evidence="8">The sequence shown here is derived from an EMBL/GenBank/DDBJ whole genome shotgun (WGS) entry which is preliminary data.</text>
</comment>
<sequence>MQISYFSMFILALYLPFLCLTLFAGKAASAIAPALYLFGGSSFDAGNNNFLQTQAKANFFPYGIDFPGGSTGRFTNGPTSGDFIAKFLGLPYPPAYLSLSEQQRQIIITGMNYASGAAGILPESGSALGDILSLDEQISYFQSTVRNDLPKIFSNPEVLSHYLSRSVFVFAIGANDYLNNYLQPQLYNSSKTNSPQQFANLLLDTLGQQLTTIYNLGGRKFVVYGIGALGCLPVILANVYPKPTTPCAENVNNLINIFNNGLAAKLQQLSSSLKDSTFVRADAYAESYAQFQDPMICSLCGSIRIPKSNTTCAACCLLAFTSLLNQ</sequence>
<evidence type="ECO:0000256" key="2">
    <source>
        <dbReference type="ARBA" id="ARBA00008668"/>
    </source>
</evidence>
<evidence type="ECO:0000256" key="4">
    <source>
        <dbReference type="ARBA" id="ARBA00022729"/>
    </source>
</evidence>
<evidence type="ECO:0000256" key="5">
    <source>
        <dbReference type="ARBA" id="ARBA00022801"/>
    </source>
</evidence>
<evidence type="ECO:0000256" key="1">
    <source>
        <dbReference type="ARBA" id="ARBA00004613"/>
    </source>
</evidence>
<reference evidence="8" key="1">
    <citation type="submission" date="2022-03" db="EMBL/GenBank/DDBJ databases">
        <title>A functionally conserved STORR gene fusion in Papaver species that diverged 16.8 million years ago.</title>
        <authorList>
            <person name="Catania T."/>
        </authorList>
    </citation>
    <scope>NUCLEOTIDE SEQUENCE</scope>
    <source>
        <strain evidence="8">S-191538</strain>
    </source>
</reference>
<evidence type="ECO:0008006" key="10">
    <source>
        <dbReference type="Google" id="ProtNLM"/>
    </source>
</evidence>
<comment type="subcellular location">
    <subcellularLocation>
        <location evidence="1">Secreted</location>
    </subcellularLocation>
</comment>
<evidence type="ECO:0000256" key="7">
    <source>
        <dbReference type="ARBA" id="ARBA00023098"/>
    </source>
</evidence>
<proteinExistence type="inferred from homology"/>
<keyword evidence="4" id="KW-0732">Signal</keyword>
<keyword evidence="9" id="KW-1185">Reference proteome</keyword>
<evidence type="ECO:0000313" key="9">
    <source>
        <dbReference type="Proteomes" id="UP001177140"/>
    </source>
</evidence>
<dbReference type="AlphaFoldDB" id="A0AA42B439"/>
<dbReference type="InterPro" id="IPR001087">
    <property type="entry name" value="GDSL"/>
</dbReference>
<dbReference type="PANTHER" id="PTHR45650">
    <property type="entry name" value="GDSL-LIKE LIPASE/ACYLHYDROLASE-RELATED"/>
    <property type="match status" value="1"/>
</dbReference>
<dbReference type="GO" id="GO:0016788">
    <property type="term" value="F:hydrolase activity, acting on ester bonds"/>
    <property type="evidence" value="ECO:0007669"/>
    <property type="project" value="InterPro"/>
</dbReference>
<dbReference type="GO" id="GO:0005576">
    <property type="term" value="C:extracellular region"/>
    <property type="evidence" value="ECO:0007669"/>
    <property type="project" value="UniProtKB-SubCell"/>
</dbReference>
<accession>A0AA42B439</accession>